<name>A0AAD7DCS5_MYCRO</name>
<gene>
    <name evidence="1" type="ORF">B0H17DRAFT_866338</name>
</gene>
<dbReference type="AlphaFoldDB" id="A0AAD7DCS5"/>
<comment type="caution">
    <text evidence="1">The sequence shown here is derived from an EMBL/GenBank/DDBJ whole genome shotgun (WGS) entry which is preliminary data.</text>
</comment>
<proteinExistence type="predicted"/>
<dbReference type="Proteomes" id="UP001221757">
    <property type="component" value="Unassembled WGS sequence"/>
</dbReference>
<dbReference type="EMBL" id="JARKIE010000080">
    <property type="protein sequence ID" value="KAJ7688284.1"/>
    <property type="molecule type" value="Genomic_DNA"/>
</dbReference>
<protein>
    <submittedName>
        <fullName evidence="1">Uncharacterized protein</fullName>
    </submittedName>
</protein>
<feature type="non-terminal residue" evidence="1">
    <location>
        <position position="139"/>
    </location>
</feature>
<sequence>NLVAVVKHYAERKRLCTDQVTEVEVFLNDSASAREVKMFVNMFALENKIDKIVTAKAAYQVSPKLNKNIINYAPAVLLSSKVTEYKGQGVTNILLAILKKHRFDLPAGIENIPADWAKVIDVVKEALTQKRSKIKQKAR</sequence>
<evidence type="ECO:0000313" key="2">
    <source>
        <dbReference type="Proteomes" id="UP001221757"/>
    </source>
</evidence>
<reference evidence="1" key="1">
    <citation type="submission" date="2023-03" db="EMBL/GenBank/DDBJ databases">
        <title>Massive genome expansion in bonnet fungi (Mycena s.s.) driven by repeated elements and novel gene families across ecological guilds.</title>
        <authorList>
            <consortium name="Lawrence Berkeley National Laboratory"/>
            <person name="Harder C.B."/>
            <person name="Miyauchi S."/>
            <person name="Viragh M."/>
            <person name="Kuo A."/>
            <person name="Thoen E."/>
            <person name="Andreopoulos B."/>
            <person name="Lu D."/>
            <person name="Skrede I."/>
            <person name="Drula E."/>
            <person name="Henrissat B."/>
            <person name="Morin E."/>
            <person name="Kohler A."/>
            <person name="Barry K."/>
            <person name="LaButti K."/>
            <person name="Morin E."/>
            <person name="Salamov A."/>
            <person name="Lipzen A."/>
            <person name="Mereny Z."/>
            <person name="Hegedus B."/>
            <person name="Baldrian P."/>
            <person name="Stursova M."/>
            <person name="Weitz H."/>
            <person name="Taylor A."/>
            <person name="Grigoriev I.V."/>
            <person name="Nagy L.G."/>
            <person name="Martin F."/>
            <person name="Kauserud H."/>
        </authorList>
    </citation>
    <scope>NUCLEOTIDE SEQUENCE</scope>
    <source>
        <strain evidence="1">CBHHK067</strain>
    </source>
</reference>
<keyword evidence="2" id="KW-1185">Reference proteome</keyword>
<accession>A0AAD7DCS5</accession>
<organism evidence="1 2">
    <name type="scientific">Mycena rosella</name>
    <name type="common">Pink bonnet</name>
    <name type="synonym">Agaricus rosellus</name>
    <dbReference type="NCBI Taxonomy" id="1033263"/>
    <lineage>
        <taxon>Eukaryota</taxon>
        <taxon>Fungi</taxon>
        <taxon>Dikarya</taxon>
        <taxon>Basidiomycota</taxon>
        <taxon>Agaricomycotina</taxon>
        <taxon>Agaricomycetes</taxon>
        <taxon>Agaricomycetidae</taxon>
        <taxon>Agaricales</taxon>
        <taxon>Marasmiineae</taxon>
        <taxon>Mycenaceae</taxon>
        <taxon>Mycena</taxon>
    </lineage>
</organism>
<evidence type="ECO:0000313" key="1">
    <source>
        <dbReference type="EMBL" id="KAJ7688284.1"/>
    </source>
</evidence>
<feature type="non-terminal residue" evidence="1">
    <location>
        <position position="1"/>
    </location>
</feature>